<sequence length="570" mass="62693">MDGDDRAAAAAPAPARLKIAGAWTGVLDVRLDSWTLPMLRAEVARRSGGADPACVNLICGGKVLRDGGGGGGGGGDASLLQLGVKNNAKVLATCVSADRGKALNAEAAAESARAAAEAEQSKKLNRIWEAAKALAQRHSDGSLPLEDYNIELEDQSGQKVMFVSESDKRAVMMGLMLHANAKSLINKQKYEDALDVLAMAEEAFSLCDARFIEMIDNVPILQLDTVWCYFMLRDVSCLSVAGDRLAKARKGFERSHGKDSKRFRVLQDGRHAELAIYVRLELLEGVVAYHSGDFEAARRSLTSAQTKYMQLQVPDEALSLLMGMGYRERAAKRALRMTGQDVQSAVDFLVEERAKKARRREEDVQRHDDIMYLWDLQEQKRYGKTPNNKAVDLQRLKELVSIGFEKYLAAEALRINENDAQKALDLLTDPEQNCALQSRMELRKQKATKRTDQDVVQRASGVDDHYAGGSNPPEESQEGSSAAAATAADNQEDDNMNEQGEEDREEDEEGDEEEQEQAKKSKSGRDVEMEDELADKLTGDPFADYDIEVAREGEAIAEYMSLLESTSSAS</sequence>
<feature type="compositionally biased region" description="Basic and acidic residues" evidence="1">
    <location>
        <begin position="516"/>
        <end position="527"/>
    </location>
</feature>
<organism evidence="3">
    <name type="scientific">Ananas comosus var. bracteatus</name>
    <name type="common">red pineapple</name>
    <dbReference type="NCBI Taxonomy" id="296719"/>
    <lineage>
        <taxon>Eukaryota</taxon>
        <taxon>Viridiplantae</taxon>
        <taxon>Streptophyta</taxon>
        <taxon>Embryophyta</taxon>
        <taxon>Tracheophyta</taxon>
        <taxon>Spermatophyta</taxon>
        <taxon>Magnoliopsida</taxon>
        <taxon>Liliopsida</taxon>
        <taxon>Poales</taxon>
        <taxon>Bromeliaceae</taxon>
        <taxon>Bromelioideae</taxon>
        <taxon>Ananas</taxon>
    </lineage>
</organism>
<feature type="domain" description="UBA" evidence="2">
    <location>
        <begin position="312"/>
        <end position="352"/>
    </location>
</feature>
<dbReference type="EMBL" id="LR862145">
    <property type="protein sequence ID" value="CAD1825723.1"/>
    <property type="molecule type" value="Genomic_DNA"/>
</dbReference>
<evidence type="ECO:0000313" key="3">
    <source>
        <dbReference type="EMBL" id="CAD1825723.1"/>
    </source>
</evidence>
<dbReference type="PROSITE" id="PS50030">
    <property type="entry name" value="UBA"/>
    <property type="match status" value="2"/>
</dbReference>
<dbReference type="Pfam" id="PF22562">
    <property type="entry name" value="UBA_7"/>
    <property type="match status" value="1"/>
</dbReference>
<dbReference type="GO" id="GO:2000058">
    <property type="term" value="P:regulation of ubiquitin-dependent protein catabolic process"/>
    <property type="evidence" value="ECO:0007669"/>
    <property type="project" value="TreeGrafter"/>
</dbReference>
<dbReference type="CDD" id="cd14291">
    <property type="entry name" value="UBA1_NUB1_like"/>
    <property type="match status" value="1"/>
</dbReference>
<dbReference type="SMART" id="SM00165">
    <property type="entry name" value="UBA"/>
    <property type="match status" value="2"/>
</dbReference>
<gene>
    <name evidence="3" type="ORF">CB5_LOCUS8934</name>
</gene>
<dbReference type="CDD" id="cd14270">
    <property type="entry name" value="UBA"/>
    <property type="match status" value="1"/>
</dbReference>
<dbReference type="PANTHER" id="PTHR12948:SF3">
    <property type="entry name" value="NEDD8 ULTIMATE BUSTER 1"/>
    <property type="match status" value="1"/>
</dbReference>
<proteinExistence type="predicted"/>
<protein>
    <recommendedName>
        <fullName evidence="2">UBA domain-containing protein</fullName>
    </recommendedName>
</protein>
<evidence type="ECO:0000256" key="1">
    <source>
        <dbReference type="SAM" id="MobiDB-lite"/>
    </source>
</evidence>
<dbReference type="PANTHER" id="PTHR12948">
    <property type="entry name" value="NEDD8 ULTIMATE BUSTER-1 BS4 PROTEIN"/>
    <property type="match status" value="1"/>
</dbReference>
<feature type="region of interest" description="Disordered" evidence="1">
    <location>
        <begin position="442"/>
        <end position="543"/>
    </location>
</feature>
<dbReference type="AlphaFoldDB" id="A0A6V7P4F4"/>
<evidence type="ECO:0000259" key="2">
    <source>
        <dbReference type="PROSITE" id="PS50030"/>
    </source>
</evidence>
<dbReference type="SUPFAM" id="SSF46934">
    <property type="entry name" value="UBA-like"/>
    <property type="match status" value="2"/>
</dbReference>
<dbReference type="Gene3D" id="1.10.8.10">
    <property type="entry name" value="DNA helicase RuvA subunit, C-terminal domain"/>
    <property type="match status" value="2"/>
</dbReference>
<reference evidence="3" key="1">
    <citation type="submission" date="2020-07" db="EMBL/GenBank/DDBJ databases">
        <authorList>
            <person name="Lin J."/>
        </authorList>
    </citation>
    <scope>NUCLEOTIDE SEQUENCE</scope>
</reference>
<accession>A0A6V7P4F4</accession>
<feature type="compositionally biased region" description="Basic and acidic residues" evidence="1">
    <location>
        <begin position="442"/>
        <end position="466"/>
    </location>
</feature>
<feature type="domain" description="UBA" evidence="2">
    <location>
        <begin position="390"/>
        <end position="430"/>
    </location>
</feature>
<dbReference type="InterPro" id="IPR015940">
    <property type="entry name" value="UBA"/>
</dbReference>
<feature type="compositionally biased region" description="Acidic residues" evidence="1">
    <location>
        <begin position="490"/>
        <end position="515"/>
    </location>
</feature>
<name>A0A6V7P4F4_ANACO</name>
<dbReference type="InterPro" id="IPR039749">
    <property type="entry name" value="NUB1"/>
</dbReference>
<dbReference type="InterPro" id="IPR009060">
    <property type="entry name" value="UBA-like_sf"/>
</dbReference>